<dbReference type="Proteomes" id="UP000289152">
    <property type="component" value="Unassembled WGS sequence"/>
</dbReference>
<dbReference type="VEuPathDB" id="FungiDB:TREMEDRAFT_60923"/>
<dbReference type="AlphaFoldDB" id="A0A4Q1BHM1"/>
<comment type="caution">
    <text evidence="2">The sequence shown here is derived from an EMBL/GenBank/DDBJ whole genome shotgun (WGS) entry which is preliminary data.</text>
</comment>
<sequence>MFGDVDQTSSQEVSRRLRGKSRGTFQRQSVESTQADAGVRTPLFIRDHARGSATSGQSAARFEEPVPYAESSAQAAARNLRQVMPATTKNETHSTPSFMPLYSPPGDIAAAREGWWTWILRAYSGDRVAARTKVINNVKTLRVHLSLDSPFGSQADCIQLRRWSDVA</sequence>
<dbReference type="OrthoDB" id="2571241at2759"/>
<evidence type="ECO:0000313" key="2">
    <source>
        <dbReference type="EMBL" id="RXK37090.1"/>
    </source>
</evidence>
<dbReference type="InParanoid" id="A0A4Q1BHM1"/>
<organism evidence="2 3">
    <name type="scientific">Tremella mesenterica</name>
    <name type="common">Jelly fungus</name>
    <dbReference type="NCBI Taxonomy" id="5217"/>
    <lineage>
        <taxon>Eukaryota</taxon>
        <taxon>Fungi</taxon>
        <taxon>Dikarya</taxon>
        <taxon>Basidiomycota</taxon>
        <taxon>Agaricomycotina</taxon>
        <taxon>Tremellomycetes</taxon>
        <taxon>Tremellales</taxon>
        <taxon>Tremellaceae</taxon>
        <taxon>Tremella</taxon>
    </lineage>
</organism>
<keyword evidence="3" id="KW-1185">Reference proteome</keyword>
<gene>
    <name evidence="2" type="ORF">M231_05678</name>
</gene>
<name>A0A4Q1BHM1_TREME</name>
<feature type="compositionally biased region" description="Polar residues" evidence="1">
    <location>
        <begin position="23"/>
        <end position="35"/>
    </location>
</feature>
<accession>A0A4Q1BHM1</accession>
<evidence type="ECO:0000256" key="1">
    <source>
        <dbReference type="SAM" id="MobiDB-lite"/>
    </source>
</evidence>
<feature type="region of interest" description="Disordered" evidence="1">
    <location>
        <begin position="1"/>
        <end position="75"/>
    </location>
</feature>
<dbReference type="EMBL" id="SDIL01000078">
    <property type="protein sequence ID" value="RXK37090.1"/>
    <property type="molecule type" value="Genomic_DNA"/>
</dbReference>
<evidence type="ECO:0000313" key="3">
    <source>
        <dbReference type="Proteomes" id="UP000289152"/>
    </source>
</evidence>
<feature type="compositionally biased region" description="Polar residues" evidence="1">
    <location>
        <begin position="1"/>
        <end position="12"/>
    </location>
</feature>
<reference evidence="2 3" key="1">
    <citation type="submission" date="2016-06" db="EMBL/GenBank/DDBJ databases">
        <title>Evolution of pathogenesis and genome organization in the Tremellales.</title>
        <authorList>
            <person name="Cuomo C."/>
            <person name="Litvintseva A."/>
            <person name="Heitman J."/>
            <person name="Chen Y."/>
            <person name="Sun S."/>
            <person name="Springer D."/>
            <person name="Dromer F."/>
            <person name="Young S."/>
            <person name="Zeng Q."/>
            <person name="Chapman S."/>
            <person name="Gujja S."/>
            <person name="Saif S."/>
            <person name="Birren B."/>
        </authorList>
    </citation>
    <scope>NUCLEOTIDE SEQUENCE [LARGE SCALE GENOMIC DNA]</scope>
    <source>
        <strain evidence="2 3">ATCC 28783</strain>
    </source>
</reference>
<protein>
    <submittedName>
        <fullName evidence="2">Uncharacterized protein</fullName>
    </submittedName>
</protein>
<proteinExistence type="predicted"/>